<name>A0A1X7U4V9_AMPQE</name>
<proteinExistence type="predicted"/>
<dbReference type="InParanoid" id="A0A1X7U4V9"/>
<accession>A0A1X7U4V9</accession>
<organism evidence="1">
    <name type="scientific">Amphimedon queenslandica</name>
    <name type="common">Sponge</name>
    <dbReference type="NCBI Taxonomy" id="400682"/>
    <lineage>
        <taxon>Eukaryota</taxon>
        <taxon>Metazoa</taxon>
        <taxon>Porifera</taxon>
        <taxon>Demospongiae</taxon>
        <taxon>Heteroscleromorpha</taxon>
        <taxon>Haplosclerida</taxon>
        <taxon>Niphatidae</taxon>
        <taxon>Amphimedon</taxon>
    </lineage>
</organism>
<sequence>MARRSTYFAPVICVLCDNARALELLNHLRSTAKKLGRICDTSHGSVCGDYKCKIKAEECIGNIVSDQSEKGKMLRTLYGLHEKHYPLCELR</sequence>
<reference evidence="1" key="1">
    <citation type="submission" date="2017-05" db="UniProtKB">
        <authorList>
            <consortium name="EnsemblMetazoa"/>
        </authorList>
    </citation>
    <scope>IDENTIFICATION</scope>
</reference>
<dbReference type="EnsemblMetazoa" id="Aqu2.1.22952_001">
    <property type="protein sequence ID" value="Aqu2.1.22952_001"/>
    <property type="gene ID" value="Aqu2.1.22952"/>
</dbReference>
<evidence type="ECO:0000313" key="1">
    <source>
        <dbReference type="EnsemblMetazoa" id="Aqu2.1.22952_001"/>
    </source>
</evidence>
<dbReference type="AlphaFoldDB" id="A0A1X7U4V9"/>
<protein>
    <submittedName>
        <fullName evidence="1">Uncharacterized protein</fullName>
    </submittedName>
</protein>
<dbReference type="OrthoDB" id="6153946at2759"/>